<evidence type="ECO:0000313" key="1">
    <source>
        <dbReference type="EMBL" id="BAU54029.1"/>
    </source>
</evidence>
<dbReference type="Proteomes" id="UP000218263">
    <property type="component" value="Chromosome"/>
</dbReference>
<reference evidence="1 2" key="1">
    <citation type="submission" date="2015-12" db="EMBL/GenBank/DDBJ databases">
        <title>Genome sequence of Mucilaginibacter gotjawali.</title>
        <authorList>
            <person name="Lee J.S."/>
            <person name="Lee K.C."/>
            <person name="Kim K.K."/>
            <person name="Lee B.W."/>
        </authorList>
    </citation>
    <scope>NUCLEOTIDE SEQUENCE [LARGE SCALE GENOMIC DNA]</scope>
    <source>
        <strain evidence="1 2">SA3-7</strain>
    </source>
</reference>
<dbReference type="EMBL" id="AP017313">
    <property type="protein sequence ID" value="BAU54029.1"/>
    <property type="molecule type" value="Genomic_DNA"/>
</dbReference>
<proteinExistence type="predicted"/>
<accession>A0A0X8X1G3</accession>
<evidence type="ECO:0000313" key="2">
    <source>
        <dbReference type="Proteomes" id="UP000218263"/>
    </source>
</evidence>
<gene>
    <name evidence="1" type="ORF">MgSA37_02200</name>
</gene>
<dbReference type="AlphaFoldDB" id="A0A0X8X1G3"/>
<dbReference type="KEGG" id="mgot:MgSA37_02200"/>
<keyword evidence="2" id="KW-1185">Reference proteome</keyword>
<organism evidence="1 2">
    <name type="scientific">Mucilaginibacter gotjawali</name>
    <dbReference type="NCBI Taxonomy" id="1550579"/>
    <lineage>
        <taxon>Bacteria</taxon>
        <taxon>Pseudomonadati</taxon>
        <taxon>Bacteroidota</taxon>
        <taxon>Sphingobacteriia</taxon>
        <taxon>Sphingobacteriales</taxon>
        <taxon>Sphingobacteriaceae</taxon>
        <taxon>Mucilaginibacter</taxon>
    </lineage>
</organism>
<sequence length="39" mass="4322">MEDFFRALSALKKDATSADAVKIFEDHDMKIVGPPLSVK</sequence>
<name>A0A0X8X1G3_9SPHI</name>
<protein>
    <submittedName>
        <fullName evidence="1">Uncharacterized protein</fullName>
    </submittedName>
</protein>